<sequence length="252" mass="29544">MEKLLNLGLSHDYVESIGYQLETSLQVISDIREQQLAEHVAQLHASTNEELERIRDKLIEIERSIAESQLDKYLDTDSPKVPQLAHLDHRLEMAVREVKEMKRDAENTLIQLSQSNAYVDGILGRTDMLRKRVHVFKHLAEIEKANAPLSFWNKFCIFIAHTWHIFTFTIKAFALNIFMHRCLCMCRFCLVNYKRLLLIKELNLGLNWKECYHLKNSRRLSSFVLHVLIACGDIIFSFKIRAPYRILRTLCS</sequence>
<dbReference type="KEGG" id="bdw:94336971"/>
<evidence type="ECO:0000313" key="3">
    <source>
        <dbReference type="Proteomes" id="UP001214638"/>
    </source>
</evidence>
<name>A0AAD9UNV3_9APIC</name>
<dbReference type="Proteomes" id="UP001214638">
    <property type="component" value="Unassembled WGS sequence"/>
</dbReference>
<proteinExistence type="predicted"/>
<keyword evidence="1" id="KW-0175">Coiled coil</keyword>
<reference evidence="2" key="1">
    <citation type="journal article" date="2023" name="Nat. Microbiol.">
        <title>Babesia duncani multi-omics identifies virulence factors and drug targets.</title>
        <authorList>
            <person name="Singh P."/>
            <person name="Lonardi S."/>
            <person name="Liang Q."/>
            <person name="Vydyam P."/>
            <person name="Khabirova E."/>
            <person name="Fang T."/>
            <person name="Gihaz S."/>
            <person name="Thekkiniath J."/>
            <person name="Munshi M."/>
            <person name="Abel S."/>
            <person name="Ciampossin L."/>
            <person name="Batugedara G."/>
            <person name="Gupta M."/>
            <person name="Lu X.M."/>
            <person name="Lenz T."/>
            <person name="Chakravarty S."/>
            <person name="Cornillot E."/>
            <person name="Hu Y."/>
            <person name="Ma W."/>
            <person name="Gonzalez L.M."/>
            <person name="Sanchez S."/>
            <person name="Estrada K."/>
            <person name="Sanchez-Flores A."/>
            <person name="Montero E."/>
            <person name="Harb O.S."/>
            <person name="Le Roch K.G."/>
            <person name="Mamoun C.B."/>
        </authorList>
    </citation>
    <scope>NUCLEOTIDE SEQUENCE</scope>
    <source>
        <strain evidence="2">WA1</strain>
    </source>
</reference>
<dbReference type="GeneID" id="94336971"/>
<evidence type="ECO:0000256" key="1">
    <source>
        <dbReference type="SAM" id="Coils"/>
    </source>
</evidence>
<feature type="coiled-coil region" evidence="1">
    <location>
        <begin position="44"/>
        <end position="115"/>
    </location>
</feature>
<dbReference type="RefSeq" id="XP_067802917.1">
    <property type="nucleotide sequence ID" value="XM_067947695.1"/>
</dbReference>
<dbReference type="AlphaFoldDB" id="A0AAD9UNV3"/>
<protein>
    <submittedName>
        <fullName evidence="2">Uncharacterized protein</fullName>
    </submittedName>
</protein>
<comment type="caution">
    <text evidence="2">The sequence shown here is derived from an EMBL/GenBank/DDBJ whole genome shotgun (WGS) entry which is preliminary data.</text>
</comment>
<keyword evidence="3" id="KW-1185">Reference proteome</keyword>
<accession>A0AAD9UNV3</accession>
<evidence type="ECO:0000313" key="2">
    <source>
        <dbReference type="EMBL" id="KAK2196075.1"/>
    </source>
</evidence>
<gene>
    <name evidence="2" type="ORF">BdWA1_002674</name>
</gene>
<organism evidence="2 3">
    <name type="scientific">Babesia duncani</name>
    <dbReference type="NCBI Taxonomy" id="323732"/>
    <lineage>
        <taxon>Eukaryota</taxon>
        <taxon>Sar</taxon>
        <taxon>Alveolata</taxon>
        <taxon>Apicomplexa</taxon>
        <taxon>Aconoidasida</taxon>
        <taxon>Piroplasmida</taxon>
        <taxon>Babesiidae</taxon>
        <taxon>Babesia</taxon>
    </lineage>
</organism>
<dbReference type="EMBL" id="JALLKP010000003">
    <property type="protein sequence ID" value="KAK2196075.1"/>
    <property type="molecule type" value="Genomic_DNA"/>
</dbReference>